<accession>A0ABS9P4X6</accession>
<proteinExistence type="predicted"/>
<evidence type="ECO:0000313" key="3">
    <source>
        <dbReference type="Proteomes" id="UP000814385"/>
    </source>
</evidence>
<evidence type="ECO:0000256" key="1">
    <source>
        <dbReference type="SAM" id="SignalP"/>
    </source>
</evidence>
<comment type="caution">
    <text evidence="2">The sequence shown here is derived from an EMBL/GenBank/DDBJ whole genome shotgun (WGS) entry which is preliminary data.</text>
</comment>
<evidence type="ECO:0000313" key="2">
    <source>
        <dbReference type="EMBL" id="MCG6656841.1"/>
    </source>
</evidence>
<dbReference type="EMBL" id="JABFUC010000002">
    <property type="protein sequence ID" value="MCG6656841.1"/>
    <property type="molecule type" value="Genomic_DNA"/>
</dbReference>
<dbReference type="RefSeq" id="WP_238975872.1">
    <property type="nucleotide sequence ID" value="NZ_JABFUC010000002.1"/>
</dbReference>
<name>A0ABS9P4X6_9GAMM</name>
<feature type="signal peptide" evidence="1">
    <location>
        <begin position="1"/>
        <end position="26"/>
    </location>
</feature>
<keyword evidence="3" id="KW-1185">Reference proteome</keyword>
<protein>
    <submittedName>
        <fullName evidence="2">Uncharacterized protein</fullName>
    </submittedName>
</protein>
<gene>
    <name evidence="2" type="ORF">HOP52_03490</name>
</gene>
<sequence length="184" mass="20634">MIQTLAPTARFALLLAGLIAAPLAGATSFNTSDLEAHGRWHSVTLSLGDERHFRALEQHSYSDTLLSLNFTPGVCDLPWLELRVELDEHQAESRVANLVPADLRVDHDTIHGGMAEFITQRGDSGFYVNFYLNEQALLIEEMRQGETLRLRLTRAEEDYWFLTFDLDGADAAIDRAERQCEAAS</sequence>
<reference evidence="2 3" key="1">
    <citation type="submission" date="2020-05" db="EMBL/GenBank/DDBJ databases">
        <title>Comparative genomic analysis of denitrifying bacteria from Halomonas genus.</title>
        <authorList>
            <person name="Wang L."/>
            <person name="Shao Z."/>
        </authorList>
    </citation>
    <scope>NUCLEOTIDE SEQUENCE [LARGE SCALE GENOMIC DNA]</scope>
    <source>
        <strain evidence="2 3">A4</strain>
    </source>
</reference>
<dbReference type="Proteomes" id="UP000814385">
    <property type="component" value="Unassembled WGS sequence"/>
</dbReference>
<organism evidence="2 3">
    <name type="scientific">Billgrantia campisalis</name>
    <dbReference type="NCBI Taxonomy" id="74661"/>
    <lineage>
        <taxon>Bacteria</taxon>
        <taxon>Pseudomonadati</taxon>
        <taxon>Pseudomonadota</taxon>
        <taxon>Gammaproteobacteria</taxon>
        <taxon>Oceanospirillales</taxon>
        <taxon>Halomonadaceae</taxon>
        <taxon>Billgrantia</taxon>
    </lineage>
</organism>
<keyword evidence="1" id="KW-0732">Signal</keyword>
<feature type="chain" id="PRO_5045921502" evidence="1">
    <location>
        <begin position="27"/>
        <end position="184"/>
    </location>
</feature>